<comment type="caution">
    <text evidence="1">The sequence shown here is derived from an EMBL/GenBank/DDBJ whole genome shotgun (WGS) entry which is preliminary data.</text>
</comment>
<proteinExistence type="predicted"/>
<dbReference type="Proteomes" id="UP001159405">
    <property type="component" value="Unassembled WGS sequence"/>
</dbReference>
<gene>
    <name evidence="1" type="ORF">PLOB_00026843</name>
</gene>
<keyword evidence="2" id="KW-1185">Reference proteome</keyword>
<accession>A0ABN8NRW6</accession>
<protein>
    <recommendedName>
        <fullName evidence="3">Transposase</fullName>
    </recommendedName>
</protein>
<evidence type="ECO:0000313" key="1">
    <source>
        <dbReference type="EMBL" id="CAH3118707.1"/>
    </source>
</evidence>
<reference evidence="1 2" key="1">
    <citation type="submission" date="2022-05" db="EMBL/GenBank/DDBJ databases">
        <authorList>
            <consortium name="Genoscope - CEA"/>
            <person name="William W."/>
        </authorList>
    </citation>
    <scope>NUCLEOTIDE SEQUENCE [LARGE SCALE GENOMIC DNA]</scope>
</reference>
<dbReference type="EMBL" id="CALNXK010000032">
    <property type="protein sequence ID" value="CAH3118707.1"/>
    <property type="molecule type" value="Genomic_DNA"/>
</dbReference>
<evidence type="ECO:0000313" key="2">
    <source>
        <dbReference type="Proteomes" id="UP001159405"/>
    </source>
</evidence>
<name>A0ABN8NRW6_9CNID</name>
<organism evidence="1 2">
    <name type="scientific">Porites lobata</name>
    <dbReference type="NCBI Taxonomy" id="104759"/>
    <lineage>
        <taxon>Eukaryota</taxon>
        <taxon>Metazoa</taxon>
        <taxon>Cnidaria</taxon>
        <taxon>Anthozoa</taxon>
        <taxon>Hexacorallia</taxon>
        <taxon>Scleractinia</taxon>
        <taxon>Fungiina</taxon>
        <taxon>Poritidae</taxon>
        <taxon>Porites</taxon>
    </lineage>
</organism>
<evidence type="ECO:0008006" key="3">
    <source>
        <dbReference type="Google" id="ProtNLM"/>
    </source>
</evidence>
<sequence>MFSSEEDCSESEDLTIGTKRKVGRPSVIEAHPEIVEIVRDFITQHSSSAHDRRRDDVQYSHGVTLAAIRSHVLREIPALKKISRNDLTSKIHADFHYSSAQVNFVGELAELFSDETIAISADDKNKVNVGTLAVRKKAVTIICDGGPDWSPKSTPNLINFGRLWRDLNLDILILTSYAPGHSRYNPIERSWAPLSRWLTALTT</sequence>